<feature type="transmembrane region" description="Helical" evidence="17">
    <location>
        <begin position="50"/>
        <end position="70"/>
    </location>
</feature>
<keyword evidence="5 17" id="KW-1003">Cell membrane</keyword>
<feature type="transmembrane region" description="Helical" evidence="17">
    <location>
        <begin position="225"/>
        <end position="248"/>
    </location>
</feature>
<feature type="transmembrane region" description="Helical" evidence="17">
    <location>
        <begin position="121"/>
        <end position="140"/>
    </location>
</feature>
<dbReference type="NCBIfam" id="NF001390">
    <property type="entry name" value="PRK00281.1-4"/>
    <property type="match status" value="1"/>
</dbReference>
<dbReference type="Proteomes" id="UP001595752">
    <property type="component" value="Unassembled WGS sequence"/>
</dbReference>
<keyword evidence="10 17" id="KW-1133">Transmembrane helix</keyword>
<evidence type="ECO:0000256" key="3">
    <source>
        <dbReference type="ARBA" id="ARBA00012374"/>
    </source>
</evidence>
<evidence type="ECO:0000256" key="8">
    <source>
        <dbReference type="ARBA" id="ARBA00022960"/>
    </source>
</evidence>
<accession>A0ABV8B5M8</accession>
<evidence type="ECO:0000256" key="11">
    <source>
        <dbReference type="ARBA" id="ARBA00023136"/>
    </source>
</evidence>
<feature type="transmembrane region" description="Helical" evidence="17">
    <location>
        <begin position="192"/>
        <end position="213"/>
    </location>
</feature>
<dbReference type="PANTHER" id="PTHR30622:SF3">
    <property type="entry name" value="UNDECAPRENYL-DIPHOSPHATASE"/>
    <property type="match status" value="1"/>
</dbReference>
<keyword evidence="12 17" id="KW-0046">Antibiotic resistance</keyword>
<dbReference type="HAMAP" id="MF_01006">
    <property type="entry name" value="Undec_diphosphatase"/>
    <property type="match status" value="1"/>
</dbReference>
<organism evidence="18 19">
    <name type="scientific">Bacillus songklensis</name>
    <dbReference type="NCBI Taxonomy" id="1069116"/>
    <lineage>
        <taxon>Bacteria</taxon>
        <taxon>Bacillati</taxon>
        <taxon>Bacillota</taxon>
        <taxon>Bacilli</taxon>
        <taxon>Bacillales</taxon>
        <taxon>Bacillaceae</taxon>
        <taxon>Bacillus</taxon>
    </lineage>
</organism>
<comment type="caution">
    <text evidence="18">The sequence shown here is derived from an EMBL/GenBank/DDBJ whole genome shotgun (WGS) entry which is preliminary data.</text>
</comment>
<name>A0ABV8B5M8_9BACI</name>
<evidence type="ECO:0000256" key="6">
    <source>
        <dbReference type="ARBA" id="ARBA00022692"/>
    </source>
</evidence>
<dbReference type="PANTHER" id="PTHR30622">
    <property type="entry name" value="UNDECAPRENYL-DIPHOSPHATASE"/>
    <property type="match status" value="1"/>
</dbReference>
<evidence type="ECO:0000256" key="14">
    <source>
        <dbReference type="ARBA" id="ARBA00032707"/>
    </source>
</evidence>
<gene>
    <name evidence="18" type="primary">bacA</name>
    <name evidence="17" type="synonym">uppP</name>
    <name evidence="18" type="ORF">ACFOU2_13380</name>
</gene>
<evidence type="ECO:0000256" key="16">
    <source>
        <dbReference type="ARBA" id="ARBA00047594"/>
    </source>
</evidence>
<evidence type="ECO:0000256" key="2">
    <source>
        <dbReference type="ARBA" id="ARBA00010621"/>
    </source>
</evidence>
<keyword evidence="13 17" id="KW-0961">Cell wall biogenesis/degradation</keyword>
<evidence type="ECO:0000256" key="13">
    <source>
        <dbReference type="ARBA" id="ARBA00023316"/>
    </source>
</evidence>
<comment type="miscellaneous">
    <text evidence="17">Bacitracin is thought to be involved in the inhibition of peptidoglycan synthesis by sequestering undecaprenyl diphosphate, thereby reducing the pool of lipid carrier available.</text>
</comment>
<evidence type="ECO:0000256" key="1">
    <source>
        <dbReference type="ARBA" id="ARBA00004651"/>
    </source>
</evidence>
<keyword evidence="7 17" id="KW-0378">Hydrolase</keyword>
<keyword evidence="9 17" id="KW-0573">Peptidoglycan synthesis</keyword>
<keyword evidence="11 17" id="KW-0472">Membrane</keyword>
<feature type="transmembrane region" description="Helical" evidence="17">
    <location>
        <begin position="254"/>
        <end position="272"/>
    </location>
</feature>
<protein>
    <recommendedName>
        <fullName evidence="4 17">Undecaprenyl-diphosphatase</fullName>
        <ecNumber evidence="3 17">3.6.1.27</ecNumber>
    </recommendedName>
    <alternativeName>
        <fullName evidence="15 17">Bacitracin resistance protein</fullName>
    </alternativeName>
    <alternativeName>
        <fullName evidence="14 17">Undecaprenyl pyrophosphate phosphatase</fullName>
    </alternativeName>
</protein>
<dbReference type="NCBIfam" id="NF001389">
    <property type="entry name" value="PRK00281.1-2"/>
    <property type="match status" value="1"/>
</dbReference>
<keyword evidence="6 17" id="KW-0812">Transmembrane</keyword>
<evidence type="ECO:0000313" key="19">
    <source>
        <dbReference type="Proteomes" id="UP001595752"/>
    </source>
</evidence>
<evidence type="ECO:0000256" key="12">
    <source>
        <dbReference type="ARBA" id="ARBA00023251"/>
    </source>
</evidence>
<sequence length="273" mass="30040">MIDILVMIKAFILGLVEGLTEFLPVSSTGHLILADHFLHFRQGPITPEIAATFEVVIQLGSILAVVVFFWKRLWSTIDFREGKARNKLNIFHIIIGILPAGVLGVLFQSDIKEKLFGPTTVIYALIVGGILMLVAELYSRKTTPATVTLDQLTYKQAFVIGLFQCLALWPGFSRSGSTISGGLFVRASHSVAAEFSFIVAVPIMFGATALDLYKSAHFLTMDLLPVFLTGMITAFVVALIAIVSFLKLVSRLKLIPFAIYRFIIAIVLLFFIA</sequence>
<proteinExistence type="inferred from homology"/>
<dbReference type="Pfam" id="PF02673">
    <property type="entry name" value="BacA"/>
    <property type="match status" value="1"/>
</dbReference>
<feature type="transmembrane region" description="Helical" evidence="17">
    <location>
        <begin position="152"/>
        <end position="172"/>
    </location>
</feature>
<feature type="transmembrane region" description="Helical" evidence="17">
    <location>
        <begin position="90"/>
        <end position="109"/>
    </location>
</feature>
<evidence type="ECO:0000313" key="18">
    <source>
        <dbReference type="EMBL" id="MFC3884442.1"/>
    </source>
</evidence>
<dbReference type="NCBIfam" id="NF001388">
    <property type="entry name" value="PRK00281.1-1"/>
    <property type="match status" value="1"/>
</dbReference>
<evidence type="ECO:0000256" key="10">
    <source>
        <dbReference type="ARBA" id="ARBA00022989"/>
    </source>
</evidence>
<keyword evidence="19" id="KW-1185">Reference proteome</keyword>
<keyword evidence="8 17" id="KW-0133">Cell shape</keyword>
<evidence type="ECO:0000256" key="9">
    <source>
        <dbReference type="ARBA" id="ARBA00022984"/>
    </source>
</evidence>
<comment type="subcellular location">
    <subcellularLocation>
        <location evidence="1 17">Cell membrane</location>
        <topology evidence="1 17">Multi-pass membrane protein</topology>
    </subcellularLocation>
</comment>
<evidence type="ECO:0000256" key="17">
    <source>
        <dbReference type="HAMAP-Rule" id="MF_01006"/>
    </source>
</evidence>
<dbReference type="RefSeq" id="WP_377915885.1">
    <property type="nucleotide sequence ID" value="NZ_JBHRZT010000052.1"/>
</dbReference>
<reference evidence="19" key="1">
    <citation type="journal article" date="2019" name="Int. J. Syst. Evol. Microbiol.">
        <title>The Global Catalogue of Microorganisms (GCM) 10K type strain sequencing project: providing services to taxonomists for standard genome sequencing and annotation.</title>
        <authorList>
            <consortium name="The Broad Institute Genomics Platform"/>
            <consortium name="The Broad Institute Genome Sequencing Center for Infectious Disease"/>
            <person name="Wu L."/>
            <person name="Ma J."/>
        </authorList>
    </citation>
    <scope>NUCLEOTIDE SEQUENCE [LARGE SCALE GENOMIC DNA]</scope>
    <source>
        <strain evidence="19">CCUG 61889</strain>
    </source>
</reference>
<comment type="function">
    <text evidence="17">Catalyzes the dephosphorylation of undecaprenyl diphosphate (UPP). Confers resistance to bacitracin.</text>
</comment>
<dbReference type="GO" id="GO:0050380">
    <property type="term" value="F:undecaprenyl-diphosphatase activity"/>
    <property type="evidence" value="ECO:0007669"/>
    <property type="project" value="UniProtKB-EC"/>
</dbReference>
<dbReference type="NCBIfam" id="TIGR00753">
    <property type="entry name" value="undec_PP_bacA"/>
    <property type="match status" value="1"/>
</dbReference>
<comment type="catalytic activity">
    <reaction evidence="16 17">
        <text>di-trans,octa-cis-undecaprenyl diphosphate + H2O = di-trans,octa-cis-undecaprenyl phosphate + phosphate + H(+)</text>
        <dbReference type="Rhea" id="RHEA:28094"/>
        <dbReference type="ChEBI" id="CHEBI:15377"/>
        <dbReference type="ChEBI" id="CHEBI:15378"/>
        <dbReference type="ChEBI" id="CHEBI:43474"/>
        <dbReference type="ChEBI" id="CHEBI:58405"/>
        <dbReference type="ChEBI" id="CHEBI:60392"/>
        <dbReference type="EC" id="3.6.1.27"/>
    </reaction>
</comment>
<dbReference type="InterPro" id="IPR003824">
    <property type="entry name" value="UppP"/>
</dbReference>
<evidence type="ECO:0000256" key="15">
    <source>
        <dbReference type="ARBA" id="ARBA00032932"/>
    </source>
</evidence>
<dbReference type="EC" id="3.6.1.27" evidence="3 17"/>
<evidence type="ECO:0000256" key="7">
    <source>
        <dbReference type="ARBA" id="ARBA00022801"/>
    </source>
</evidence>
<dbReference type="EMBL" id="JBHRZT010000052">
    <property type="protein sequence ID" value="MFC3884442.1"/>
    <property type="molecule type" value="Genomic_DNA"/>
</dbReference>
<comment type="similarity">
    <text evidence="2 17">Belongs to the UppP family.</text>
</comment>
<evidence type="ECO:0000256" key="5">
    <source>
        <dbReference type="ARBA" id="ARBA00022475"/>
    </source>
</evidence>
<evidence type="ECO:0000256" key="4">
    <source>
        <dbReference type="ARBA" id="ARBA00021581"/>
    </source>
</evidence>